<dbReference type="GO" id="GO:0016787">
    <property type="term" value="F:hydrolase activity"/>
    <property type="evidence" value="ECO:0007669"/>
    <property type="project" value="UniProtKB-KW"/>
</dbReference>
<sequence>MTDPTYSFTVPSIHDDIPLDCRIYHPPNISSTLSNPRETTRGAVIAHPYAPLGGSADDACVLAVTESLLECGFFVTTFNFRGAGESAGKTSWTGRPEVDDYSSVVGLMVYYLSNLSASDGPDTLSTVLSIDDTGENAIAEPNTASDRSLELLLAGYSFGALILSRMPGVSAILERFEKAENGTAASEIFLRARTLSKQTRHSIEASQSPTTQRVARGRGLHPNQSPTKPHSGSPVVVGGEETDASGRRRSRDSRRSVEVMRDMPHNIKSHVRRHSGHFGRRSIDRQHHSASTAHPPATNSIGQRGPAVTVRYLLISPVLLPLSTTLLSPGLPFTMGSSTDQQEGVLSLRCPTLILFGSSDTFTSSKKLRQWAEKLERDSPGKHIRWSQIEGAGHFWREQGVMQALQSKIQAWAKEEAW</sequence>
<dbReference type="PANTHER" id="PTHR42103:SF2">
    <property type="entry name" value="AB HYDROLASE-1 DOMAIN-CONTAINING PROTEIN"/>
    <property type="match status" value="1"/>
</dbReference>
<reference evidence="2" key="1">
    <citation type="submission" date="2022-06" db="EMBL/GenBank/DDBJ databases">
        <title>Complete genome sequences of two strains of the flax pathogen Septoria linicola.</title>
        <authorList>
            <person name="Lapalu N."/>
            <person name="Simon A."/>
            <person name="Demenou B."/>
            <person name="Paumier D."/>
            <person name="Guillot M.-P."/>
            <person name="Gout L."/>
            <person name="Valade R."/>
        </authorList>
    </citation>
    <scope>NUCLEOTIDE SEQUENCE</scope>
    <source>
        <strain evidence="2">SE15195</strain>
    </source>
</reference>
<dbReference type="Gene3D" id="3.40.50.1820">
    <property type="entry name" value="alpha/beta hydrolase"/>
    <property type="match status" value="1"/>
</dbReference>
<organism evidence="2 3">
    <name type="scientific">Septoria linicola</name>
    <dbReference type="NCBI Taxonomy" id="215465"/>
    <lineage>
        <taxon>Eukaryota</taxon>
        <taxon>Fungi</taxon>
        <taxon>Dikarya</taxon>
        <taxon>Ascomycota</taxon>
        <taxon>Pezizomycotina</taxon>
        <taxon>Dothideomycetes</taxon>
        <taxon>Dothideomycetidae</taxon>
        <taxon>Mycosphaerellales</taxon>
        <taxon>Mycosphaerellaceae</taxon>
        <taxon>Septoria</taxon>
    </lineage>
</organism>
<feature type="region of interest" description="Disordered" evidence="1">
    <location>
        <begin position="197"/>
        <end position="257"/>
    </location>
</feature>
<dbReference type="Proteomes" id="UP001056384">
    <property type="component" value="Chromosome 1"/>
</dbReference>
<name>A0A9Q9ECV9_9PEZI</name>
<proteinExistence type="predicted"/>
<dbReference type="SUPFAM" id="SSF53474">
    <property type="entry name" value="alpha/beta-Hydrolases"/>
    <property type="match status" value="1"/>
</dbReference>
<feature type="compositionally biased region" description="Polar residues" evidence="1">
    <location>
        <begin position="204"/>
        <end position="213"/>
    </location>
</feature>
<gene>
    <name evidence="2" type="ORF">Slin15195_G004350</name>
</gene>
<dbReference type="EMBL" id="CP099418">
    <property type="protein sequence ID" value="USW47116.1"/>
    <property type="molecule type" value="Genomic_DNA"/>
</dbReference>
<dbReference type="OrthoDB" id="10260961at2759"/>
<dbReference type="AlphaFoldDB" id="A0A9Q9ECV9"/>
<protein>
    <submittedName>
        <fullName evidence="2">Alpha/Beta hydrolase</fullName>
    </submittedName>
</protein>
<evidence type="ECO:0000256" key="1">
    <source>
        <dbReference type="SAM" id="MobiDB-lite"/>
    </source>
</evidence>
<keyword evidence="2" id="KW-0378">Hydrolase</keyword>
<keyword evidence="3" id="KW-1185">Reference proteome</keyword>
<dbReference type="InterPro" id="IPR029058">
    <property type="entry name" value="AB_hydrolase_fold"/>
</dbReference>
<evidence type="ECO:0000313" key="2">
    <source>
        <dbReference type="EMBL" id="USW47116.1"/>
    </source>
</evidence>
<accession>A0A9Q9ECV9</accession>
<dbReference type="PANTHER" id="PTHR42103">
    <property type="entry name" value="ALPHA/BETA-HYDROLASES SUPERFAMILY PROTEIN"/>
    <property type="match status" value="1"/>
</dbReference>
<evidence type="ECO:0000313" key="3">
    <source>
        <dbReference type="Proteomes" id="UP001056384"/>
    </source>
</evidence>